<feature type="region of interest" description="Disordered" evidence="6">
    <location>
        <begin position="1"/>
        <end position="36"/>
    </location>
</feature>
<evidence type="ECO:0000259" key="7">
    <source>
        <dbReference type="PROSITE" id="PS50089"/>
    </source>
</evidence>
<keyword evidence="3" id="KW-0862">Zinc</keyword>
<feature type="coiled-coil region" evidence="5">
    <location>
        <begin position="80"/>
        <end position="145"/>
    </location>
</feature>
<evidence type="ECO:0000256" key="1">
    <source>
        <dbReference type="ARBA" id="ARBA00022723"/>
    </source>
</evidence>
<reference evidence="8 9" key="1">
    <citation type="journal article" date="2019" name="Sci. Rep.">
        <title>Comparative genomics of chytrid fungi reveal insights into the obligate biotrophic and pathogenic lifestyle of Synchytrium endobioticum.</title>
        <authorList>
            <person name="van de Vossenberg B.T.L.H."/>
            <person name="Warris S."/>
            <person name="Nguyen H.D.T."/>
            <person name="van Gent-Pelzer M.P.E."/>
            <person name="Joly D.L."/>
            <person name="van de Geest H.C."/>
            <person name="Bonants P.J.M."/>
            <person name="Smith D.S."/>
            <person name="Levesque C.A."/>
            <person name="van der Lee T.A.J."/>
        </authorList>
    </citation>
    <scope>NUCLEOTIDE SEQUENCE [LARGE SCALE GENOMIC DNA]</scope>
    <source>
        <strain evidence="8 9">CBS 809.83</strain>
    </source>
</reference>
<feature type="coiled-coil region" evidence="5">
    <location>
        <begin position="325"/>
        <end position="352"/>
    </location>
</feature>
<comment type="caution">
    <text evidence="8">The sequence shown here is derived from an EMBL/GenBank/DDBJ whole genome shotgun (WGS) entry which is preliminary data.</text>
</comment>
<evidence type="ECO:0000313" key="8">
    <source>
        <dbReference type="EMBL" id="TPX57217.1"/>
    </source>
</evidence>
<organism evidence="8 9">
    <name type="scientific">Powellomyces hirtus</name>
    <dbReference type="NCBI Taxonomy" id="109895"/>
    <lineage>
        <taxon>Eukaryota</taxon>
        <taxon>Fungi</taxon>
        <taxon>Fungi incertae sedis</taxon>
        <taxon>Chytridiomycota</taxon>
        <taxon>Chytridiomycota incertae sedis</taxon>
        <taxon>Chytridiomycetes</taxon>
        <taxon>Spizellomycetales</taxon>
        <taxon>Powellomycetaceae</taxon>
        <taxon>Powellomyces</taxon>
    </lineage>
</organism>
<dbReference type="Proteomes" id="UP000318582">
    <property type="component" value="Unassembled WGS sequence"/>
</dbReference>
<keyword evidence="9" id="KW-1185">Reference proteome</keyword>
<evidence type="ECO:0000256" key="3">
    <source>
        <dbReference type="ARBA" id="ARBA00022833"/>
    </source>
</evidence>
<feature type="coiled-coil region" evidence="5">
    <location>
        <begin position="255"/>
        <end position="292"/>
    </location>
</feature>
<accession>A0A507E1H6</accession>
<dbReference type="PROSITE" id="PS00518">
    <property type="entry name" value="ZF_RING_1"/>
    <property type="match status" value="1"/>
</dbReference>
<evidence type="ECO:0000256" key="5">
    <source>
        <dbReference type="SAM" id="Coils"/>
    </source>
</evidence>
<evidence type="ECO:0000256" key="2">
    <source>
        <dbReference type="ARBA" id="ARBA00022771"/>
    </source>
</evidence>
<dbReference type="EMBL" id="QEAQ01000056">
    <property type="protein sequence ID" value="TPX57217.1"/>
    <property type="molecule type" value="Genomic_DNA"/>
</dbReference>
<keyword evidence="1" id="KW-0479">Metal-binding</keyword>
<dbReference type="GO" id="GO:0008270">
    <property type="term" value="F:zinc ion binding"/>
    <property type="evidence" value="ECO:0007669"/>
    <property type="project" value="UniProtKB-KW"/>
</dbReference>
<evidence type="ECO:0000256" key="6">
    <source>
        <dbReference type="SAM" id="MobiDB-lite"/>
    </source>
</evidence>
<dbReference type="InterPro" id="IPR013083">
    <property type="entry name" value="Znf_RING/FYVE/PHD"/>
</dbReference>
<dbReference type="Gene3D" id="3.30.40.10">
    <property type="entry name" value="Zinc/RING finger domain, C3HC4 (zinc finger)"/>
    <property type="match status" value="1"/>
</dbReference>
<evidence type="ECO:0000313" key="9">
    <source>
        <dbReference type="Proteomes" id="UP000318582"/>
    </source>
</evidence>
<keyword evidence="2 4" id="KW-0863">Zinc-finger</keyword>
<sequence length="557" mass="64860">MLPSVIMTKPLPPPLPKLGATMNLRTPENPPKPTEEQIMKGGAALRKMKQYCEDLFNLNNEYAKQIHENAVTAQRYLAQKQVLEVQLGQKNDKIAQLLQKGQTEQRISRAQEEVERLLHEEMRKRLQAEKETVELAATIEKIKAEHLAQIRSVEEEASQNDSQRQLVIDQEKTIGELRQYIKDMEYDLDEQRVLTLKYERKSGTMEKELTELTQKHEYLLVSEAGYREENTQLQKRVRDLLDANREVTLNYQAVKKNQEHKRSEFEALATELEEAKTACQIAIRQRKQLSADFNAVVKQRNELLDKGKSMESTLTRKEKDISDLLTKVNDTINDYEQKLEKKEEQMWQMSLQITEAVEKAQVPESIPPPKEDSTKKMRFDVDPDFIDNLEKKFQAKEKILQHEIDKLREQSSGKDRMLSKLNDKISDLSKEQYLPRMERLKVIETDIKAKMEAYALAEESMETGFLCPRDVKLFHKPTTLIPCGHTYCEECVQALSEENYNVAKCQLCDEEVKSTFRNEQLECVGEQFARRKHLTLTFLDWVKQLRVTLPSDVEEAL</sequence>
<dbReference type="STRING" id="109895.A0A507E1H6"/>
<dbReference type="InterPro" id="IPR027370">
    <property type="entry name" value="Znf-RING_euk"/>
</dbReference>
<dbReference type="AlphaFoldDB" id="A0A507E1H6"/>
<dbReference type="PROSITE" id="PS50089">
    <property type="entry name" value="ZF_RING_2"/>
    <property type="match status" value="1"/>
</dbReference>
<dbReference type="InterPro" id="IPR017907">
    <property type="entry name" value="Znf_RING_CS"/>
</dbReference>
<dbReference type="InterPro" id="IPR001841">
    <property type="entry name" value="Znf_RING"/>
</dbReference>
<dbReference type="SUPFAM" id="SSF57850">
    <property type="entry name" value="RING/U-box"/>
    <property type="match status" value="1"/>
</dbReference>
<feature type="domain" description="RING-type" evidence="7">
    <location>
        <begin position="466"/>
        <end position="509"/>
    </location>
</feature>
<protein>
    <recommendedName>
        <fullName evidence="7">RING-type domain-containing protein</fullName>
    </recommendedName>
</protein>
<evidence type="ECO:0000256" key="4">
    <source>
        <dbReference type="PROSITE-ProRule" id="PRU00175"/>
    </source>
</evidence>
<keyword evidence="5" id="KW-0175">Coiled coil</keyword>
<dbReference type="Pfam" id="PF13445">
    <property type="entry name" value="zf-RING_UBOX"/>
    <property type="match status" value="1"/>
</dbReference>
<gene>
    <name evidence="8" type="ORF">PhCBS80983_g03993</name>
</gene>
<name>A0A507E1H6_9FUNG</name>
<proteinExistence type="predicted"/>